<dbReference type="InterPro" id="IPR004147">
    <property type="entry name" value="ABC1_dom"/>
</dbReference>
<dbReference type="SUPFAM" id="SSF56112">
    <property type="entry name" value="Protein kinase-like (PK-like)"/>
    <property type="match status" value="1"/>
</dbReference>
<evidence type="ECO:0000256" key="5">
    <source>
        <dbReference type="ARBA" id="ARBA00022688"/>
    </source>
</evidence>
<dbReference type="PANTHER" id="PTHR10566">
    <property type="entry name" value="CHAPERONE-ACTIVITY OF BC1 COMPLEX CABC1 -RELATED"/>
    <property type="match status" value="1"/>
</dbReference>
<feature type="transmembrane region" description="Helical" evidence="9">
    <location>
        <begin position="520"/>
        <end position="541"/>
    </location>
</feature>
<protein>
    <submittedName>
        <fullName evidence="11">Ubiquinone biosynthesis protein</fullName>
    </submittedName>
</protein>
<evidence type="ECO:0000256" key="6">
    <source>
        <dbReference type="ARBA" id="ARBA00022692"/>
    </source>
</evidence>
<evidence type="ECO:0000259" key="10">
    <source>
        <dbReference type="Pfam" id="PF03109"/>
    </source>
</evidence>
<evidence type="ECO:0000256" key="2">
    <source>
        <dbReference type="ARBA" id="ARBA00009670"/>
    </source>
</evidence>
<keyword evidence="3" id="KW-1003">Cell membrane</keyword>
<dbReference type="Proteomes" id="UP000006735">
    <property type="component" value="Chromosome"/>
</dbReference>
<comment type="similarity">
    <text evidence="2">Belongs to the protein kinase superfamily. ADCK protein kinase family.</text>
</comment>
<dbReference type="GO" id="GO:0006744">
    <property type="term" value="P:ubiquinone biosynthetic process"/>
    <property type="evidence" value="ECO:0007669"/>
    <property type="project" value="UniProtKB-UniPathway"/>
</dbReference>
<keyword evidence="8 9" id="KW-0472">Membrane</keyword>
<dbReference type="HOGENOM" id="CLU_006533_0_2_6"/>
<dbReference type="NCBIfam" id="TIGR01982">
    <property type="entry name" value="UbiB"/>
    <property type="match status" value="1"/>
</dbReference>
<evidence type="ECO:0000256" key="3">
    <source>
        <dbReference type="ARBA" id="ARBA00022475"/>
    </source>
</evidence>
<dbReference type="AlphaFoldDB" id="Q5GYM4"/>
<dbReference type="PANTHER" id="PTHR10566:SF113">
    <property type="entry name" value="PROTEIN ACTIVITY OF BC1 COMPLEX KINASE 7, CHLOROPLASTIC"/>
    <property type="match status" value="1"/>
</dbReference>
<accession>Q5GYM4</accession>
<keyword evidence="12" id="KW-1185">Reference proteome</keyword>
<name>Q5GYM4_XANOR</name>
<feature type="transmembrane region" description="Helical" evidence="9">
    <location>
        <begin position="547"/>
        <end position="571"/>
    </location>
</feature>
<keyword evidence="5" id="KW-0831">Ubiquinone biosynthesis</keyword>
<feature type="domain" description="ABC1 atypical kinase-like" evidence="10">
    <location>
        <begin position="116"/>
        <end position="359"/>
    </location>
</feature>
<proteinExistence type="inferred from homology"/>
<dbReference type="Pfam" id="PF03109">
    <property type="entry name" value="ABC1"/>
    <property type="match status" value="1"/>
</dbReference>
<sequence>MQCRAASESGMLAGGALMWEALGTVRDLGRLQEIASVLIRYGFGDVVRRIGMGDVLERAGRLLHWNNAEGRLRMSAALRVRRALEALGPTFVKLGQVLATRVDLLPSEWIEELSELQNAVPALPFEQIRPQLVAALGMEPESVFARLDEQPLAAASLAQTHRAWLVDGTPVVLKIRRPDIGDTIDADLRLLARLAEIVETRAPDLKRYRPAEVVQQFTVSLRRELDFAAEGRNAERIAANFAHDPQVVVPAVYWEWTCESLNVQEFIDGIPGRNLLTVDAAGLDRKALARAGAGIVLKMVLQDGCFHADPHPGNIFYLRDGRIAVIDFGMVGRVSEQRRFQVAQLLHGMVSYDAEAVIDVLLEWAGTSLEIDEPRLQQDIGAFVDEYRGVPLKELRIGAMLGDVTSILRDHGLTLPSDLALMIKAFLTLEGMGRQLDPDFDMATEARPYLERLVLQRYAPRAIVRRGRRTVTGAIDLIGDLPRDLKRLLQAARRGKLQLQIETRALREFGEQVDRAANRLTMGIVTAALVIGSSIVMNSVGGSASRWLLALGVGGFIGAALCGIWILFSIWRSRR</sequence>
<evidence type="ECO:0000256" key="7">
    <source>
        <dbReference type="ARBA" id="ARBA00022989"/>
    </source>
</evidence>
<keyword evidence="6 9" id="KW-0812">Transmembrane</keyword>
<gene>
    <name evidence="11" type="primary">aarF</name>
    <name evidence="11" type="ordered locus">XOO2943</name>
</gene>
<evidence type="ECO:0000256" key="8">
    <source>
        <dbReference type="ARBA" id="ARBA00023136"/>
    </source>
</evidence>
<dbReference type="InterPro" id="IPR050154">
    <property type="entry name" value="UbiB_kinase"/>
</dbReference>
<dbReference type="EMBL" id="AE013598">
    <property type="protein sequence ID" value="AAW76197.1"/>
    <property type="molecule type" value="Genomic_DNA"/>
</dbReference>
<reference evidence="11 12" key="1">
    <citation type="journal article" date="2005" name="Nucleic Acids Res.">
        <title>The genome sequence of Xanthomonas oryzae pathovar oryzae KACC10331, the bacterial blight pathogen of rice.</title>
        <authorList>
            <person name="Lee B.M."/>
            <person name="Park Y.J."/>
            <person name="Park D.S."/>
            <person name="Kang H.W."/>
            <person name="Kim J.G."/>
            <person name="Song E.S."/>
            <person name="Park I.C."/>
            <person name="Yoon U.H."/>
            <person name="Hahn J.H."/>
            <person name="Koo B.S."/>
            <person name="Lee G.B."/>
            <person name="Kim H."/>
            <person name="Park H.S."/>
            <person name="Yoon K.O."/>
            <person name="Kim J.H."/>
            <person name="Jung C.H."/>
            <person name="Koh N.H."/>
            <person name="Seo J.S."/>
            <person name="Go S.J."/>
        </authorList>
    </citation>
    <scope>NUCLEOTIDE SEQUENCE [LARGE SCALE GENOMIC DNA]</scope>
    <source>
        <strain evidence="12">KACC10331 / KXO85</strain>
    </source>
</reference>
<evidence type="ECO:0000313" key="11">
    <source>
        <dbReference type="EMBL" id="AAW76197.1"/>
    </source>
</evidence>
<evidence type="ECO:0000313" key="12">
    <source>
        <dbReference type="Proteomes" id="UP000006735"/>
    </source>
</evidence>
<dbReference type="UniPathway" id="UPA00232"/>
<keyword evidence="7 9" id="KW-1133">Transmembrane helix</keyword>
<evidence type="ECO:0000256" key="1">
    <source>
        <dbReference type="ARBA" id="ARBA00005020"/>
    </source>
</evidence>
<keyword evidence="11" id="KW-0830">Ubiquinone</keyword>
<dbReference type="KEGG" id="xoo:XOO2943"/>
<dbReference type="InterPro" id="IPR010232">
    <property type="entry name" value="UbiB"/>
</dbReference>
<evidence type="ECO:0000256" key="4">
    <source>
        <dbReference type="ARBA" id="ARBA00022519"/>
    </source>
</evidence>
<dbReference type="STRING" id="291331.XOO2943"/>
<evidence type="ECO:0000256" key="9">
    <source>
        <dbReference type="SAM" id="Phobius"/>
    </source>
</evidence>
<keyword evidence="4" id="KW-0997">Cell inner membrane</keyword>
<dbReference type="CDD" id="cd05121">
    <property type="entry name" value="ABC1_ADCK3-like"/>
    <property type="match status" value="1"/>
</dbReference>
<organism evidence="11 12">
    <name type="scientific">Xanthomonas oryzae pv. oryzae (strain KACC10331 / KXO85)</name>
    <dbReference type="NCBI Taxonomy" id="291331"/>
    <lineage>
        <taxon>Bacteria</taxon>
        <taxon>Pseudomonadati</taxon>
        <taxon>Pseudomonadota</taxon>
        <taxon>Gammaproteobacteria</taxon>
        <taxon>Lysobacterales</taxon>
        <taxon>Lysobacteraceae</taxon>
        <taxon>Xanthomonas</taxon>
    </lineage>
</organism>
<dbReference type="InterPro" id="IPR011009">
    <property type="entry name" value="Kinase-like_dom_sf"/>
</dbReference>
<comment type="pathway">
    <text evidence="1">Cofactor biosynthesis; ubiquinone biosynthesis [regulation].</text>
</comment>